<dbReference type="InterPro" id="IPR001370">
    <property type="entry name" value="BIR_rpt"/>
</dbReference>
<dbReference type="Pfam" id="PF00653">
    <property type="entry name" value="BIR"/>
    <property type="match status" value="1"/>
</dbReference>
<dbReference type="OrthoDB" id="4034597at2759"/>
<dbReference type="Proteomes" id="UP000215902">
    <property type="component" value="Unassembled WGS sequence"/>
</dbReference>
<protein>
    <submittedName>
        <fullName evidence="1">Uncharacterized protein</fullName>
    </submittedName>
</protein>
<organism evidence="1 2">
    <name type="scientific">Macrostomum lignano</name>
    <dbReference type="NCBI Taxonomy" id="282301"/>
    <lineage>
        <taxon>Eukaryota</taxon>
        <taxon>Metazoa</taxon>
        <taxon>Spiralia</taxon>
        <taxon>Lophotrochozoa</taxon>
        <taxon>Platyhelminthes</taxon>
        <taxon>Rhabditophora</taxon>
        <taxon>Macrostomorpha</taxon>
        <taxon>Macrostomida</taxon>
        <taxon>Macrostomidae</taxon>
        <taxon>Macrostomum</taxon>
    </lineage>
</organism>
<dbReference type="GO" id="GO:0043066">
    <property type="term" value="P:negative regulation of apoptotic process"/>
    <property type="evidence" value="ECO:0007669"/>
    <property type="project" value="TreeGrafter"/>
</dbReference>
<dbReference type="GO" id="GO:0031398">
    <property type="term" value="P:positive regulation of protein ubiquitination"/>
    <property type="evidence" value="ECO:0007669"/>
    <property type="project" value="TreeGrafter"/>
</dbReference>
<dbReference type="GO" id="GO:0051726">
    <property type="term" value="P:regulation of cell cycle"/>
    <property type="evidence" value="ECO:0007669"/>
    <property type="project" value="TreeGrafter"/>
</dbReference>
<evidence type="ECO:0000313" key="2">
    <source>
        <dbReference type="Proteomes" id="UP000215902"/>
    </source>
</evidence>
<dbReference type="GO" id="GO:0005634">
    <property type="term" value="C:nucleus"/>
    <property type="evidence" value="ECO:0007669"/>
    <property type="project" value="TreeGrafter"/>
</dbReference>
<dbReference type="EMBL" id="NIVC01002689">
    <property type="protein sequence ID" value="PAA55916.1"/>
    <property type="molecule type" value="Genomic_DNA"/>
</dbReference>
<dbReference type="SUPFAM" id="SSF57924">
    <property type="entry name" value="Inhibitor of apoptosis (IAP) repeat"/>
    <property type="match status" value="1"/>
</dbReference>
<dbReference type="GO" id="GO:0061630">
    <property type="term" value="F:ubiquitin protein ligase activity"/>
    <property type="evidence" value="ECO:0007669"/>
    <property type="project" value="TreeGrafter"/>
</dbReference>
<name>A0A267E3A6_9PLAT</name>
<dbReference type="STRING" id="282301.A0A267E3A6"/>
<dbReference type="PANTHER" id="PTHR10044:SF179">
    <property type="entry name" value="BACULOVIRAL IAP REPEAT-CONTAINING PROTEIN 5"/>
    <property type="match status" value="1"/>
</dbReference>
<dbReference type="PANTHER" id="PTHR10044">
    <property type="entry name" value="INHIBITOR OF APOPTOSIS"/>
    <property type="match status" value="1"/>
</dbReference>
<dbReference type="CDD" id="cd00022">
    <property type="entry name" value="BIR"/>
    <property type="match status" value="1"/>
</dbReference>
<keyword evidence="2" id="KW-1185">Reference proteome</keyword>
<gene>
    <name evidence="1" type="ORF">BOX15_Mlig019026g1</name>
</gene>
<dbReference type="PROSITE" id="PS50143">
    <property type="entry name" value="BIR_REPEAT_2"/>
    <property type="match status" value="1"/>
</dbReference>
<proteinExistence type="predicted"/>
<reference evidence="1 2" key="1">
    <citation type="submission" date="2017-06" db="EMBL/GenBank/DDBJ databases">
        <title>A platform for efficient transgenesis in Macrostomum lignano, a flatworm model organism for stem cell research.</title>
        <authorList>
            <person name="Berezikov E."/>
        </authorList>
    </citation>
    <scope>NUCLEOTIDE SEQUENCE [LARGE SCALE GENOMIC DNA]</scope>
    <source>
        <strain evidence="1">DV1</strain>
        <tissue evidence="1">Whole organism</tissue>
    </source>
</reference>
<accession>A0A267E3A6</accession>
<dbReference type="Gene3D" id="1.10.1170.10">
    <property type="entry name" value="Inhibitor Of Apoptosis Protein (2mihbC-IAP-1), Chain A"/>
    <property type="match status" value="1"/>
</dbReference>
<dbReference type="GO" id="GO:0005737">
    <property type="term" value="C:cytoplasm"/>
    <property type="evidence" value="ECO:0007669"/>
    <property type="project" value="TreeGrafter"/>
</dbReference>
<evidence type="ECO:0000313" key="1">
    <source>
        <dbReference type="EMBL" id="PAA55916.1"/>
    </source>
</evidence>
<dbReference type="GO" id="GO:0043027">
    <property type="term" value="F:cysteine-type endopeptidase inhibitor activity involved in apoptotic process"/>
    <property type="evidence" value="ECO:0007669"/>
    <property type="project" value="TreeGrafter"/>
</dbReference>
<sequence length="253" mass="28815">MSEEPLSEQCASQLEAALRYTSETLYARLGPLARSCRQGDQYECINACVYLISSAASQRHVSREARLATFREGRWSEKNCCQSQESMVEAGFYYLGEADHVKCFFCDLGLRDWNPADTAEMEHAKFSPLCFFLKASRGLDWLRSRSSRPPNYPTSYLRQDHNGLMRQIKQELDSPYAVVTCGSGFNDTKVMLCIARRYIRQRAKMTLQELITELQAEWDREMLGGSNSSKFSDGAPNFPGQFDLAATLRSFRV</sequence>
<dbReference type="AlphaFoldDB" id="A0A267E3A6"/>
<dbReference type="SMART" id="SM00238">
    <property type="entry name" value="BIR"/>
    <property type="match status" value="1"/>
</dbReference>
<comment type="caution">
    <text evidence="1">The sequence shown here is derived from an EMBL/GenBank/DDBJ whole genome shotgun (WGS) entry which is preliminary data.</text>
</comment>
<dbReference type="InterPro" id="IPR050784">
    <property type="entry name" value="IAP"/>
</dbReference>